<dbReference type="Gene3D" id="3.90.1720.30">
    <property type="entry name" value="PPPDE domains"/>
    <property type="match status" value="1"/>
</dbReference>
<keyword evidence="3" id="KW-0378">Hydrolase</keyword>
<dbReference type="GO" id="GO:0101005">
    <property type="term" value="F:deubiquitinase activity"/>
    <property type="evidence" value="ECO:0007669"/>
    <property type="project" value="TreeGrafter"/>
</dbReference>
<name>A0A9Q1KJ78_9CARY</name>
<keyword evidence="5" id="KW-0472">Membrane</keyword>
<evidence type="ECO:0000256" key="4">
    <source>
        <dbReference type="SAM" id="MobiDB-lite"/>
    </source>
</evidence>
<protein>
    <recommendedName>
        <fullName evidence="6">PPPDE domain-containing protein</fullName>
    </recommendedName>
</protein>
<evidence type="ECO:0000256" key="5">
    <source>
        <dbReference type="SAM" id="Phobius"/>
    </source>
</evidence>
<organism evidence="7 8">
    <name type="scientific">Carnegiea gigantea</name>
    <dbReference type="NCBI Taxonomy" id="171969"/>
    <lineage>
        <taxon>Eukaryota</taxon>
        <taxon>Viridiplantae</taxon>
        <taxon>Streptophyta</taxon>
        <taxon>Embryophyta</taxon>
        <taxon>Tracheophyta</taxon>
        <taxon>Spermatophyta</taxon>
        <taxon>Magnoliopsida</taxon>
        <taxon>eudicotyledons</taxon>
        <taxon>Gunneridae</taxon>
        <taxon>Pentapetalae</taxon>
        <taxon>Caryophyllales</taxon>
        <taxon>Cactineae</taxon>
        <taxon>Cactaceae</taxon>
        <taxon>Cactoideae</taxon>
        <taxon>Echinocereeae</taxon>
        <taxon>Carnegiea</taxon>
    </lineage>
</organism>
<dbReference type="PROSITE" id="PS51858">
    <property type="entry name" value="PPPDE"/>
    <property type="match status" value="1"/>
</dbReference>
<dbReference type="EMBL" id="JAKOGI010000100">
    <property type="protein sequence ID" value="KAJ8444353.1"/>
    <property type="molecule type" value="Genomic_DNA"/>
</dbReference>
<dbReference type="GO" id="GO:0016579">
    <property type="term" value="P:protein deubiquitination"/>
    <property type="evidence" value="ECO:0007669"/>
    <property type="project" value="TreeGrafter"/>
</dbReference>
<keyword evidence="5" id="KW-1133">Transmembrane helix</keyword>
<dbReference type="AlphaFoldDB" id="A0A9Q1KJ78"/>
<sequence length="267" mass="30431">MSLSGWIWSLNNRGDGERRERALLYLNVYDLTPINKYLYWCGLGIFHSGIEGIVSLLLRGSNDVLVYLFILPGWYKLPSLVIVNGDAYLSFSWLPIMMHAKYLNMCLLFVLLYAHRNMNAVHGMEYGFGAHEYPSSGVFEVEPRSCPGFTFRKSILLGSTDMSLFEFRLFMQHLASSYHGNTYHLIAKNCNHFTDEVCTRLTGKPIPGWVNRLARIDDDEPDDPIPSAQVDSKEEEKEDPDIHLLATSAVNVSFLQERPVRFAADLL</sequence>
<evidence type="ECO:0000256" key="2">
    <source>
        <dbReference type="ARBA" id="ARBA00022670"/>
    </source>
</evidence>
<dbReference type="PANTHER" id="PTHR12378:SF10">
    <property type="entry name" value="OS04G0548000 PROTEIN"/>
    <property type="match status" value="1"/>
</dbReference>
<dbReference type="Pfam" id="PF05903">
    <property type="entry name" value="Peptidase_C97"/>
    <property type="match status" value="1"/>
</dbReference>
<reference evidence="7" key="1">
    <citation type="submission" date="2022-04" db="EMBL/GenBank/DDBJ databases">
        <title>Carnegiea gigantea Genome sequencing and assembly v2.</title>
        <authorList>
            <person name="Copetti D."/>
            <person name="Sanderson M.J."/>
            <person name="Burquez A."/>
            <person name="Wojciechowski M.F."/>
        </authorList>
    </citation>
    <scope>NUCLEOTIDE SEQUENCE</scope>
    <source>
        <strain evidence="7">SGP5-SGP5p</strain>
        <tissue evidence="7">Aerial part</tissue>
    </source>
</reference>
<evidence type="ECO:0000256" key="3">
    <source>
        <dbReference type="ARBA" id="ARBA00022801"/>
    </source>
</evidence>
<dbReference type="SMART" id="SM01179">
    <property type="entry name" value="DUF862"/>
    <property type="match status" value="1"/>
</dbReference>
<dbReference type="OrthoDB" id="412286at2759"/>
<dbReference type="GO" id="GO:0006508">
    <property type="term" value="P:proteolysis"/>
    <property type="evidence" value="ECO:0007669"/>
    <property type="project" value="UniProtKB-KW"/>
</dbReference>
<evidence type="ECO:0000313" key="8">
    <source>
        <dbReference type="Proteomes" id="UP001153076"/>
    </source>
</evidence>
<keyword evidence="2" id="KW-0645">Protease</keyword>
<feature type="domain" description="PPPDE" evidence="6">
    <location>
        <begin position="22"/>
        <end position="221"/>
    </location>
</feature>
<dbReference type="Proteomes" id="UP001153076">
    <property type="component" value="Unassembled WGS sequence"/>
</dbReference>
<comment type="similarity">
    <text evidence="1">Belongs to the DeSI family.</text>
</comment>
<evidence type="ECO:0000259" key="6">
    <source>
        <dbReference type="PROSITE" id="PS51858"/>
    </source>
</evidence>
<feature type="transmembrane region" description="Helical" evidence="5">
    <location>
        <begin position="65"/>
        <end position="85"/>
    </location>
</feature>
<dbReference type="InterPro" id="IPR042266">
    <property type="entry name" value="PPPDE_sf"/>
</dbReference>
<evidence type="ECO:0000256" key="1">
    <source>
        <dbReference type="ARBA" id="ARBA00008140"/>
    </source>
</evidence>
<keyword evidence="8" id="KW-1185">Reference proteome</keyword>
<accession>A0A9Q1KJ78</accession>
<feature type="transmembrane region" description="Helical" evidence="5">
    <location>
        <begin position="91"/>
        <end position="114"/>
    </location>
</feature>
<comment type="caution">
    <text evidence="7">The sequence shown here is derived from an EMBL/GenBank/DDBJ whole genome shotgun (WGS) entry which is preliminary data.</text>
</comment>
<feature type="region of interest" description="Disordered" evidence="4">
    <location>
        <begin position="217"/>
        <end position="240"/>
    </location>
</feature>
<dbReference type="InterPro" id="IPR008580">
    <property type="entry name" value="PPPDE_dom"/>
</dbReference>
<feature type="transmembrane region" description="Helical" evidence="5">
    <location>
        <begin position="37"/>
        <end position="58"/>
    </location>
</feature>
<gene>
    <name evidence="7" type="ORF">Cgig2_019911</name>
</gene>
<dbReference type="PANTHER" id="PTHR12378">
    <property type="entry name" value="DESUMOYLATING ISOPEPTIDASE"/>
    <property type="match status" value="1"/>
</dbReference>
<proteinExistence type="inferred from homology"/>
<evidence type="ECO:0000313" key="7">
    <source>
        <dbReference type="EMBL" id="KAJ8444353.1"/>
    </source>
</evidence>
<keyword evidence="5" id="KW-0812">Transmembrane</keyword>